<reference evidence="2" key="1">
    <citation type="submission" date="2016-11" db="UniProtKB">
        <authorList>
            <consortium name="WormBaseParasite"/>
        </authorList>
    </citation>
    <scope>IDENTIFICATION</scope>
</reference>
<accession>A0A1I7YVU1</accession>
<dbReference type="AlphaFoldDB" id="A0A1I7YVU1"/>
<evidence type="ECO:0000313" key="2">
    <source>
        <dbReference type="WBParaSite" id="L893_g20231.t1"/>
    </source>
</evidence>
<protein>
    <submittedName>
        <fullName evidence="2">F-box domain-containing protein</fullName>
    </submittedName>
</protein>
<proteinExistence type="predicted"/>
<dbReference type="Proteomes" id="UP000095287">
    <property type="component" value="Unplaced"/>
</dbReference>
<evidence type="ECO:0000313" key="1">
    <source>
        <dbReference type="Proteomes" id="UP000095287"/>
    </source>
</evidence>
<keyword evidence="1" id="KW-1185">Reference proteome</keyword>
<organism evidence="1 2">
    <name type="scientific">Steinernema glaseri</name>
    <dbReference type="NCBI Taxonomy" id="37863"/>
    <lineage>
        <taxon>Eukaryota</taxon>
        <taxon>Metazoa</taxon>
        <taxon>Ecdysozoa</taxon>
        <taxon>Nematoda</taxon>
        <taxon>Chromadorea</taxon>
        <taxon>Rhabditida</taxon>
        <taxon>Tylenchina</taxon>
        <taxon>Panagrolaimomorpha</taxon>
        <taxon>Strongyloidoidea</taxon>
        <taxon>Steinernematidae</taxon>
        <taxon>Steinernema</taxon>
    </lineage>
</organism>
<sequence>MNSVPVAFCRDVYRLLGLSRPGYFELAVSLSGRWQAVAFQFVENVEFMSLEFGRNEGGWFYLVHKSPNDIIAPSIEQLMTLSKRYVAFSRVSAVETPLGQHRVVHCSREDLILRLAPLVRARLRPGSSFDIEDSCPQDVALTAFEMFGTSSTFCHMAIPYNGAASEEFLCAQMDKNPRIKRLYLYNAWPHSEALEERFKKLLVTNTVEMFELPQLPKGDCVGATFTSAMFMAFFDVWVSAKDDRKMCLRGTASGATGSPLEEVLAIPLPQKMKRKVKKAPIGYTEVENSVLVTWKKPNGWRLCYLIDQDGSNFVRIYTKKR</sequence>
<name>A0A1I7YVU1_9BILA</name>
<dbReference type="WBParaSite" id="L893_g20231.t1">
    <property type="protein sequence ID" value="L893_g20231.t1"/>
    <property type="gene ID" value="L893_g20231"/>
</dbReference>